<proteinExistence type="predicted"/>
<keyword evidence="3" id="KW-1185">Reference proteome</keyword>
<protein>
    <submittedName>
        <fullName evidence="2">Uncharacterized protein</fullName>
    </submittedName>
</protein>
<dbReference type="EMBL" id="FN649760">
    <property type="protein sequence ID" value="CBJ33297.1"/>
    <property type="molecule type" value="Genomic_DNA"/>
</dbReference>
<dbReference type="InParanoid" id="D7G1Q2"/>
<dbReference type="Proteomes" id="UP000002630">
    <property type="component" value="Unassembled WGS sequence"/>
</dbReference>
<sequence length="86" mass="9259">MHEMARSASSPWNLARQRHLRLARGRRKAGQDSQEALVRGGQGAGRPQYKVVASACTNAALWIDAGLEPAPVGVVFVARRYGSSLS</sequence>
<evidence type="ECO:0000313" key="2">
    <source>
        <dbReference type="EMBL" id="CBJ33297.1"/>
    </source>
</evidence>
<gene>
    <name evidence="2" type="ORF">Esi_0455_0015</name>
</gene>
<evidence type="ECO:0000256" key="1">
    <source>
        <dbReference type="SAM" id="MobiDB-lite"/>
    </source>
</evidence>
<feature type="region of interest" description="Disordered" evidence="1">
    <location>
        <begin position="20"/>
        <end position="41"/>
    </location>
</feature>
<name>D7G1Q2_ECTSI</name>
<accession>D7G1Q2</accession>
<reference evidence="2 3" key="1">
    <citation type="journal article" date="2010" name="Nature">
        <title>The Ectocarpus genome and the independent evolution of multicellularity in brown algae.</title>
        <authorList>
            <person name="Cock J.M."/>
            <person name="Sterck L."/>
            <person name="Rouze P."/>
            <person name="Scornet D."/>
            <person name="Allen A.E."/>
            <person name="Amoutzias G."/>
            <person name="Anthouard V."/>
            <person name="Artiguenave F."/>
            <person name="Aury J.M."/>
            <person name="Badger J.H."/>
            <person name="Beszteri B."/>
            <person name="Billiau K."/>
            <person name="Bonnet E."/>
            <person name="Bothwell J.H."/>
            <person name="Bowler C."/>
            <person name="Boyen C."/>
            <person name="Brownlee C."/>
            <person name="Carrano C.J."/>
            <person name="Charrier B."/>
            <person name="Cho G.Y."/>
            <person name="Coelho S.M."/>
            <person name="Collen J."/>
            <person name="Corre E."/>
            <person name="Da Silva C."/>
            <person name="Delage L."/>
            <person name="Delaroque N."/>
            <person name="Dittami S.M."/>
            <person name="Doulbeau S."/>
            <person name="Elias M."/>
            <person name="Farnham G."/>
            <person name="Gachon C.M."/>
            <person name="Gschloessl B."/>
            <person name="Heesch S."/>
            <person name="Jabbari K."/>
            <person name="Jubin C."/>
            <person name="Kawai H."/>
            <person name="Kimura K."/>
            <person name="Kloareg B."/>
            <person name="Kupper F.C."/>
            <person name="Lang D."/>
            <person name="Le Bail A."/>
            <person name="Leblanc C."/>
            <person name="Lerouge P."/>
            <person name="Lohr M."/>
            <person name="Lopez P.J."/>
            <person name="Martens C."/>
            <person name="Maumus F."/>
            <person name="Michel G."/>
            <person name="Miranda-Saavedra D."/>
            <person name="Morales J."/>
            <person name="Moreau H."/>
            <person name="Motomura T."/>
            <person name="Nagasato C."/>
            <person name="Napoli C.A."/>
            <person name="Nelson D.R."/>
            <person name="Nyvall-Collen P."/>
            <person name="Peters A.F."/>
            <person name="Pommier C."/>
            <person name="Potin P."/>
            <person name="Poulain J."/>
            <person name="Quesneville H."/>
            <person name="Read B."/>
            <person name="Rensing S.A."/>
            <person name="Ritter A."/>
            <person name="Rousvoal S."/>
            <person name="Samanta M."/>
            <person name="Samson G."/>
            <person name="Schroeder D.C."/>
            <person name="Segurens B."/>
            <person name="Strittmatter M."/>
            <person name="Tonon T."/>
            <person name="Tregear J.W."/>
            <person name="Valentin K."/>
            <person name="von Dassow P."/>
            <person name="Yamagishi T."/>
            <person name="Van de Peer Y."/>
            <person name="Wincker P."/>
        </authorList>
    </citation>
    <scope>NUCLEOTIDE SEQUENCE [LARGE SCALE GENOMIC DNA]</scope>
    <source>
        <strain evidence="3">Ec32 / CCAP1310/4</strain>
    </source>
</reference>
<dbReference type="AlphaFoldDB" id="D7G1Q2"/>
<evidence type="ECO:0000313" key="3">
    <source>
        <dbReference type="Proteomes" id="UP000002630"/>
    </source>
</evidence>
<organism evidence="2 3">
    <name type="scientific">Ectocarpus siliculosus</name>
    <name type="common">Brown alga</name>
    <name type="synonym">Conferva siliculosa</name>
    <dbReference type="NCBI Taxonomy" id="2880"/>
    <lineage>
        <taxon>Eukaryota</taxon>
        <taxon>Sar</taxon>
        <taxon>Stramenopiles</taxon>
        <taxon>Ochrophyta</taxon>
        <taxon>PX clade</taxon>
        <taxon>Phaeophyceae</taxon>
        <taxon>Ectocarpales</taxon>
        <taxon>Ectocarpaceae</taxon>
        <taxon>Ectocarpus</taxon>
    </lineage>
</organism>